<dbReference type="NCBIfam" id="TIGR04178">
    <property type="entry name" value="exo_archaeo"/>
    <property type="match status" value="1"/>
</dbReference>
<keyword evidence="4 8" id="KW-0812">Transmembrane</keyword>
<evidence type="ECO:0000256" key="6">
    <source>
        <dbReference type="ARBA" id="ARBA00022989"/>
    </source>
</evidence>
<keyword evidence="5" id="KW-0378">Hydrolase</keyword>
<keyword evidence="3" id="KW-0645">Protease</keyword>
<dbReference type="RefSeq" id="WP_308949084.1">
    <property type="nucleotide sequence ID" value="NZ_JARXHW010000008.1"/>
</dbReference>
<sequence length="302" mass="34116">MHDISSSLSEFWWRMRRWTHEFPLTCLLLTGVLLYALAQIIFFTTARENAVPLWILALVLAWRAMEQLEPRDLFDLRSQIAAWLFIALIPFALQLPGASELRLGVRCAMMLLAVSVIAYNNALHGTLRLMPVMILSLVIIPVQEQLFLAISYPLRLISTMLTVEALQLFGRDISYHFTTIHLGDYQLAITDACSGISQLAVLLLIGYVVVIMKQHRNFGFATLHYFTLLPVVIFANAIRLVITIILFDVIGETAFDNSYHATLGYVFVMMATYFFYAIGGAFPNVDDANESSKPNEPFSVKD</sequence>
<reference evidence="9 10" key="1">
    <citation type="submission" date="2023-04" db="EMBL/GenBank/DDBJ databases">
        <title>A novel bacteria isolated from coastal sediment.</title>
        <authorList>
            <person name="Liu X.-J."/>
            <person name="Du Z.-J."/>
        </authorList>
    </citation>
    <scope>NUCLEOTIDE SEQUENCE [LARGE SCALE GENOMIC DNA]</scope>
    <source>
        <strain evidence="9 10">SDUM461003</strain>
    </source>
</reference>
<gene>
    <name evidence="9" type="ORF">QEH52_05460</name>
</gene>
<name>A0ABU1AS72_9BACT</name>
<dbReference type="InterPro" id="IPR026392">
    <property type="entry name" value="Exo/Archaeosortase_dom"/>
</dbReference>
<dbReference type="InterPro" id="IPR019127">
    <property type="entry name" value="Exosortase"/>
</dbReference>
<feature type="transmembrane region" description="Helical" evidence="8">
    <location>
        <begin position="223"/>
        <end position="247"/>
    </location>
</feature>
<comment type="caution">
    <text evidence="9">The sequence shown here is derived from an EMBL/GenBank/DDBJ whole genome shotgun (WGS) entry which is preliminary data.</text>
</comment>
<feature type="transmembrane region" description="Helical" evidence="8">
    <location>
        <begin position="187"/>
        <end position="211"/>
    </location>
</feature>
<feature type="transmembrane region" description="Helical" evidence="8">
    <location>
        <begin position="21"/>
        <end position="44"/>
    </location>
</feature>
<evidence type="ECO:0000256" key="3">
    <source>
        <dbReference type="ARBA" id="ARBA00022670"/>
    </source>
</evidence>
<evidence type="ECO:0000256" key="2">
    <source>
        <dbReference type="ARBA" id="ARBA00022475"/>
    </source>
</evidence>
<feature type="transmembrane region" description="Helical" evidence="8">
    <location>
        <begin position="80"/>
        <end position="97"/>
    </location>
</feature>
<accession>A0ABU1AS72</accession>
<evidence type="ECO:0000256" key="5">
    <source>
        <dbReference type="ARBA" id="ARBA00022801"/>
    </source>
</evidence>
<dbReference type="EMBL" id="JARXHW010000008">
    <property type="protein sequence ID" value="MDQ8206946.1"/>
    <property type="molecule type" value="Genomic_DNA"/>
</dbReference>
<evidence type="ECO:0000256" key="1">
    <source>
        <dbReference type="ARBA" id="ARBA00004651"/>
    </source>
</evidence>
<dbReference type="Pfam" id="PF09721">
    <property type="entry name" value="Exosortase_EpsH"/>
    <property type="match status" value="1"/>
</dbReference>
<evidence type="ECO:0000256" key="7">
    <source>
        <dbReference type="ARBA" id="ARBA00023136"/>
    </source>
</evidence>
<feature type="transmembrane region" description="Helical" evidence="8">
    <location>
        <begin position="259"/>
        <end position="278"/>
    </location>
</feature>
<keyword evidence="6 8" id="KW-1133">Transmembrane helix</keyword>
<keyword evidence="2" id="KW-1003">Cell membrane</keyword>
<keyword evidence="10" id="KW-1185">Reference proteome</keyword>
<dbReference type="Proteomes" id="UP001225316">
    <property type="component" value="Unassembled WGS sequence"/>
</dbReference>
<comment type="subcellular location">
    <subcellularLocation>
        <location evidence="1">Cell membrane</location>
        <topology evidence="1">Multi-pass membrane protein</topology>
    </subcellularLocation>
</comment>
<evidence type="ECO:0000313" key="9">
    <source>
        <dbReference type="EMBL" id="MDQ8206946.1"/>
    </source>
</evidence>
<proteinExistence type="predicted"/>
<evidence type="ECO:0000256" key="4">
    <source>
        <dbReference type="ARBA" id="ARBA00022692"/>
    </source>
</evidence>
<evidence type="ECO:0000256" key="8">
    <source>
        <dbReference type="SAM" id="Phobius"/>
    </source>
</evidence>
<organism evidence="9 10">
    <name type="scientific">Thalassobacterium maritimum</name>
    <dbReference type="NCBI Taxonomy" id="3041265"/>
    <lineage>
        <taxon>Bacteria</taxon>
        <taxon>Pseudomonadati</taxon>
        <taxon>Verrucomicrobiota</taxon>
        <taxon>Opitutia</taxon>
        <taxon>Puniceicoccales</taxon>
        <taxon>Coraliomargaritaceae</taxon>
        <taxon>Thalassobacterium</taxon>
    </lineage>
</organism>
<keyword evidence="7 8" id="KW-0472">Membrane</keyword>
<evidence type="ECO:0000313" key="10">
    <source>
        <dbReference type="Proteomes" id="UP001225316"/>
    </source>
</evidence>
<protein>
    <submittedName>
        <fullName evidence="9">Exosortase/archaeosortase family protein</fullName>
    </submittedName>
</protein>